<reference evidence="1 2" key="1">
    <citation type="submission" date="2023-08" db="EMBL/GenBank/DDBJ databases">
        <title>A Necator americanus chromosomal reference genome.</title>
        <authorList>
            <person name="Ilik V."/>
            <person name="Petrzelkova K.J."/>
            <person name="Pardy F."/>
            <person name="Fuh T."/>
            <person name="Niatou-Singa F.S."/>
            <person name="Gouil Q."/>
            <person name="Baker L."/>
            <person name="Ritchie M.E."/>
            <person name="Jex A.R."/>
            <person name="Gazzola D."/>
            <person name="Li H."/>
            <person name="Toshio Fujiwara R."/>
            <person name="Zhan B."/>
            <person name="Aroian R.V."/>
            <person name="Pafco B."/>
            <person name="Schwarz E.M."/>
        </authorList>
    </citation>
    <scope>NUCLEOTIDE SEQUENCE [LARGE SCALE GENOMIC DNA]</scope>
    <source>
        <strain evidence="1 2">Aroian</strain>
        <tissue evidence="1">Whole animal</tissue>
    </source>
</reference>
<comment type="caution">
    <text evidence="1">The sequence shown here is derived from an EMBL/GenBank/DDBJ whole genome shotgun (WGS) entry which is preliminary data.</text>
</comment>
<proteinExistence type="predicted"/>
<organism evidence="1 2">
    <name type="scientific">Necator americanus</name>
    <name type="common">Human hookworm</name>
    <dbReference type="NCBI Taxonomy" id="51031"/>
    <lineage>
        <taxon>Eukaryota</taxon>
        <taxon>Metazoa</taxon>
        <taxon>Ecdysozoa</taxon>
        <taxon>Nematoda</taxon>
        <taxon>Chromadorea</taxon>
        <taxon>Rhabditida</taxon>
        <taxon>Rhabditina</taxon>
        <taxon>Rhabditomorpha</taxon>
        <taxon>Strongyloidea</taxon>
        <taxon>Ancylostomatidae</taxon>
        <taxon>Bunostominae</taxon>
        <taxon>Necator</taxon>
    </lineage>
</organism>
<gene>
    <name evidence="1" type="primary">Necator_chrX.g22366</name>
    <name evidence="1" type="ORF">RB195_022204</name>
</gene>
<dbReference type="Proteomes" id="UP001303046">
    <property type="component" value="Unassembled WGS sequence"/>
</dbReference>
<evidence type="ECO:0000313" key="1">
    <source>
        <dbReference type="EMBL" id="KAK6761047.1"/>
    </source>
</evidence>
<protein>
    <submittedName>
        <fullName evidence="1">Uncharacterized protein</fullName>
    </submittedName>
</protein>
<sequence>MLDVSNSSAWETLSEDEPPLCIALRRPVSPPRHYEAVNRCGGAHAMSPVNGLVFLNDSELLSVGQDANIKHWKINLI</sequence>
<keyword evidence="2" id="KW-1185">Reference proteome</keyword>
<dbReference type="Gene3D" id="2.130.10.10">
    <property type="entry name" value="YVTN repeat-like/Quinoprotein amine dehydrogenase"/>
    <property type="match status" value="1"/>
</dbReference>
<dbReference type="EMBL" id="JAVFWL010000006">
    <property type="protein sequence ID" value="KAK6761047.1"/>
    <property type="molecule type" value="Genomic_DNA"/>
</dbReference>
<accession>A0ABR1EEC4</accession>
<name>A0ABR1EEC4_NECAM</name>
<evidence type="ECO:0000313" key="2">
    <source>
        <dbReference type="Proteomes" id="UP001303046"/>
    </source>
</evidence>
<dbReference type="InterPro" id="IPR015943">
    <property type="entry name" value="WD40/YVTN_repeat-like_dom_sf"/>
</dbReference>